<gene>
    <name evidence="2" type="ORF">CCMP2556_LOCUS52013</name>
    <name evidence="3" type="ORF">CCMP2556_LOCUS52344</name>
</gene>
<evidence type="ECO:0000313" key="4">
    <source>
        <dbReference type="Proteomes" id="UP001642484"/>
    </source>
</evidence>
<accession>A0ABP0SIF0</accession>
<proteinExistence type="predicted"/>
<protein>
    <submittedName>
        <fullName evidence="2">Uncharacterized protein</fullName>
    </submittedName>
</protein>
<dbReference type="Proteomes" id="UP001642484">
    <property type="component" value="Unassembled WGS sequence"/>
</dbReference>
<feature type="region of interest" description="Disordered" evidence="1">
    <location>
        <begin position="1"/>
        <end position="21"/>
    </location>
</feature>
<evidence type="ECO:0000256" key="1">
    <source>
        <dbReference type="SAM" id="MobiDB-lite"/>
    </source>
</evidence>
<evidence type="ECO:0000313" key="3">
    <source>
        <dbReference type="EMBL" id="CAK9113035.1"/>
    </source>
</evidence>
<sequence>MEQHPFLKKGGNERRRLETPVPEAEDDFFDNERHLVGVFDFDYDEIEDFETKVAWVSLLSIPCIWPLSLACCGPCFLQQNVEWRTRAQHVALTEDGIKYVTDRHPTMCGLSCTDAGKVSKTVPYDKITDCDVHEPAGMACCCIQKTLTSLIVDTASSGPESHELVLTGLHDPHALKQAVWEMKRQGTGAPSMPQSGANETNQLLREIRDEMRLLNQHLQGQ</sequence>
<comment type="caution">
    <text evidence="2">The sequence shown here is derived from an EMBL/GenBank/DDBJ whole genome shotgun (WGS) entry which is preliminary data.</text>
</comment>
<dbReference type="EMBL" id="CAXAMN010027694">
    <property type="protein sequence ID" value="CAK9112161.1"/>
    <property type="molecule type" value="Genomic_DNA"/>
</dbReference>
<organism evidence="2 4">
    <name type="scientific">Durusdinium trenchii</name>
    <dbReference type="NCBI Taxonomy" id="1381693"/>
    <lineage>
        <taxon>Eukaryota</taxon>
        <taxon>Sar</taxon>
        <taxon>Alveolata</taxon>
        <taxon>Dinophyceae</taxon>
        <taxon>Suessiales</taxon>
        <taxon>Symbiodiniaceae</taxon>
        <taxon>Durusdinium</taxon>
    </lineage>
</organism>
<dbReference type="EMBL" id="CAXAMN010027805">
    <property type="protein sequence ID" value="CAK9113035.1"/>
    <property type="molecule type" value="Genomic_DNA"/>
</dbReference>
<keyword evidence="4" id="KW-1185">Reference proteome</keyword>
<evidence type="ECO:0000313" key="2">
    <source>
        <dbReference type="EMBL" id="CAK9112161.1"/>
    </source>
</evidence>
<reference evidence="2 4" key="1">
    <citation type="submission" date="2024-02" db="EMBL/GenBank/DDBJ databases">
        <authorList>
            <person name="Chen Y."/>
            <person name="Shah S."/>
            <person name="Dougan E. K."/>
            <person name="Thang M."/>
            <person name="Chan C."/>
        </authorList>
    </citation>
    <scope>NUCLEOTIDE SEQUENCE [LARGE SCALE GENOMIC DNA]</scope>
</reference>
<name>A0ABP0SIF0_9DINO</name>
<feature type="compositionally biased region" description="Basic and acidic residues" evidence="1">
    <location>
        <begin position="1"/>
        <end position="18"/>
    </location>
</feature>